<keyword evidence="2" id="KW-1185">Reference proteome</keyword>
<sequence length="112" mass="12867">MSEAMSEASYPTLRARDARKSARRVFVAFGFIYVEDRSFAIVGWKSLVPNRIFLILSKYFKDQSRAFGNYTPTLTIVRGSKIYRTSNGLTSDEFGMKELQMWGESEFACRIP</sequence>
<dbReference type="EMBL" id="LVLJ01003677">
    <property type="protein sequence ID" value="OAE20102.1"/>
    <property type="molecule type" value="Genomic_DNA"/>
</dbReference>
<dbReference type="AlphaFoldDB" id="A0A176VIB7"/>
<dbReference type="Proteomes" id="UP000077202">
    <property type="component" value="Unassembled WGS sequence"/>
</dbReference>
<accession>A0A176VIB7</accession>
<organism evidence="1 2">
    <name type="scientific">Marchantia polymorpha subsp. ruderalis</name>
    <dbReference type="NCBI Taxonomy" id="1480154"/>
    <lineage>
        <taxon>Eukaryota</taxon>
        <taxon>Viridiplantae</taxon>
        <taxon>Streptophyta</taxon>
        <taxon>Embryophyta</taxon>
        <taxon>Marchantiophyta</taxon>
        <taxon>Marchantiopsida</taxon>
        <taxon>Marchantiidae</taxon>
        <taxon>Marchantiales</taxon>
        <taxon>Marchantiaceae</taxon>
        <taxon>Marchantia</taxon>
    </lineage>
</organism>
<proteinExistence type="predicted"/>
<evidence type="ECO:0000313" key="2">
    <source>
        <dbReference type="Proteomes" id="UP000077202"/>
    </source>
</evidence>
<evidence type="ECO:0000313" key="1">
    <source>
        <dbReference type="EMBL" id="OAE20102.1"/>
    </source>
</evidence>
<comment type="caution">
    <text evidence="1">The sequence shown here is derived from an EMBL/GenBank/DDBJ whole genome shotgun (WGS) entry which is preliminary data.</text>
</comment>
<gene>
    <name evidence="1" type="ORF">AXG93_1403s1040</name>
</gene>
<reference evidence="1" key="1">
    <citation type="submission" date="2016-03" db="EMBL/GenBank/DDBJ databases">
        <title>Mechanisms controlling the formation of the plant cell surface in tip-growing cells are functionally conserved among land plants.</title>
        <authorList>
            <person name="Honkanen S."/>
            <person name="Jones V.A."/>
            <person name="Morieri G."/>
            <person name="Champion C."/>
            <person name="Hetherington A.J."/>
            <person name="Kelly S."/>
            <person name="Saint-Marcoux D."/>
            <person name="Proust H."/>
            <person name="Prescott H."/>
            <person name="Dolan L."/>
        </authorList>
    </citation>
    <scope>NUCLEOTIDE SEQUENCE [LARGE SCALE GENOMIC DNA]</scope>
    <source>
        <tissue evidence="1">Whole gametophyte</tissue>
    </source>
</reference>
<protein>
    <submittedName>
        <fullName evidence="1">Uncharacterized protein</fullName>
    </submittedName>
</protein>
<name>A0A176VIB7_MARPO</name>